<organism evidence="2 3">
    <name type="scientific">Camellia sinensis</name>
    <name type="common">Tea plant</name>
    <name type="synonym">Thea sinensis</name>
    <dbReference type="NCBI Taxonomy" id="4442"/>
    <lineage>
        <taxon>Eukaryota</taxon>
        <taxon>Viridiplantae</taxon>
        <taxon>Streptophyta</taxon>
        <taxon>Embryophyta</taxon>
        <taxon>Tracheophyta</taxon>
        <taxon>Spermatophyta</taxon>
        <taxon>Magnoliopsida</taxon>
        <taxon>eudicotyledons</taxon>
        <taxon>Gunneridae</taxon>
        <taxon>Pentapetalae</taxon>
        <taxon>asterids</taxon>
        <taxon>Ericales</taxon>
        <taxon>Theaceae</taxon>
        <taxon>Camellia</taxon>
    </lineage>
</organism>
<accession>A0A7J7H4L8</accession>
<evidence type="ECO:0000256" key="1">
    <source>
        <dbReference type="SAM" id="MobiDB-lite"/>
    </source>
</evidence>
<dbReference type="Proteomes" id="UP000593564">
    <property type="component" value="Unassembled WGS sequence"/>
</dbReference>
<reference evidence="3" key="1">
    <citation type="journal article" date="2020" name="Nat. Commun.">
        <title>Genome assembly of wild tea tree DASZ reveals pedigree and selection history of tea varieties.</title>
        <authorList>
            <person name="Zhang W."/>
            <person name="Zhang Y."/>
            <person name="Qiu H."/>
            <person name="Guo Y."/>
            <person name="Wan H."/>
            <person name="Zhang X."/>
            <person name="Scossa F."/>
            <person name="Alseekh S."/>
            <person name="Zhang Q."/>
            <person name="Wang P."/>
            <person name="Xu L."/>
            <person name="Schmidt M.H."/>
            <person name="Jia X."/>
            <person name="Li D."/>
            <person name="Zhu A."/>
            <person name="Guo F."/>
            <person name="Chen W."/>
            <person name="Ni D."/>
            <person name="Usadel B."/>
            <person name="Fernie A.R."/>
            <person name="Wen W."/>
        </authorList>
    </citation>
    <scope>NUCLEOTIDE SEQUENCE [LARGE SCALE GENOMIC DNA]</scope>
    <source>
        <strain evidence="3">cv. G240</strain>
    </source>
</reference>
<feature type="compositionally biased region" description="Pro residues" evidence="1">
    <location>
        <begin position="1"/>
        <end position="24"/>
    </location>
</feature>
<gene>
    <name evidence="2" type="ORF">HYC85_017379</name>
</gene>
<reference evidence="2 3" key="2">
    <citation type="submission" date="2020-07" db="EMBL/GenBank/DDBJ databases">
        <title>Genome assembly of wild tea tree DASZ reveals pedigree and selection history of tea varieties.</title>
        <authorList>
            <person name="Zhang W."/>
        </authorList>
    </citation>
    <scope>NUCLEOTIDE SEQUENCE [LARGE SCALE GENOMIC DNA]</scope>
    <source>
        <strain evidence="3">cv. G240</strain>
        <tissue evidence="2">Leaf</tissue>
    </source>
</reference>
<feature type="region of interest" description="Disordered" evidence="1">
    <location>
        <begin position="1"/>
        <end position="60"/>
    </location>
</feature>
<sequence>MNHSPPFPELVPPKPPNTSCPPPTTSNHHLSSPNPPPPTTGSPENPLRPNPSAAVSASPL</sequence>
<dbReference type="EMBL" id="JACBKZ010000007">
    <property type="protein sequence ID" value="KAF5947151.1"/>
    <property type="molecule type" value="Genomic_DNA"/>
</dbReference>
<name>A0A7J7H4L8_CAMSI</name>
<comment type="caution">
    <text evidence="2">The sequence shown here is derived from an EMBL/GenBank/DDBJ whole genome shotgun (WGS) entry which is preliminary data.</text>
</comment>
<evidence type="ECO:0000313" key="2">
    <source>
        <dbReference type="EMBL" id="KAF5947151.1"/>
    </source>
</evidence>
<keyword evidence="3" id="KW-1185">Reference proteome</keyword>
<proteinExistence type="predicted"/>
<dbReference type="AlphaFoldDB" id="A0A7J7H4L8"/>
<protein>
    <submittedName>
        <fullName evidence="2">Uncharacterized protein</fullName>
    </submittedName>
</protein>
<evidence type="ECO:0000313" key="3">
    <source>
        <dbReference type="Proteomes" id="UP000593564"/>
    </source>
</evidence>